<evidence type="ECO:0000313" key="2">
    <source>
        <dbReference type="EMBL" id="KUJ22785.1"/>
    </source>
</evidence>
<feature type="region of interest" description="Disordered" evidence="1">
    <location>
        <begin position="282"/>
        <end position="313"/>
    </location>
</feature>
<name>A0A194XR70_MOLSC</name>
<dbReference type="RefSeq" id="XP_018077140.1">
    <property type="nucleotide sequence ID" value="XM_018219318.1"/>
</dbReference>
<sequence>MATQNDFSYGDDIVTIVVKNASDKSKDEHIPVHKRHACRYSPVLEKAFGIDQKKEYKFLDTTASAVSALVSWFYMQEVNLDVHEGKYACLDQRPFSRQLLPDEQYQKAKACKDEVGTLIDLWILGGELQIFKLQNNTMIKLLAVAKTCALSFGPFYTRVYAKTQIGSPLREFIVRLCAWSEDFHEFESRPHLFPQEMLFDLLRTYSEALPPNVASARRHEMQRQYMDFTVTEHARDPDEGREISLSEMLQKYPRPELCPEAVGWGASDPPEAQHNVVKTSEKVENNELQDGGGLPSRRPWESDAGSGISDFMNPNYNTQNETETTPAPITENVEEDLLGLGRLGAWGNVTVVSSTPVGVPSEDLLGLLGSDHGGEEVNIACDCMLVCICGRS</sequence>
<proteinExistence type="predicted"/>
<dbReference type="InParanoid" id="A0A194XR70"/>
<evidence type="ECO:0000256" key="1">
    <source>
        <dbReference type="SAM" id="MobiDB-lite"/>
    </source>
</evidence>
<reference evidence="2 3" key="1">
    <citation type="submission" date="2015-10" db="EMBL/GenBank/DDBJ databases">
        <title>Full genome of DAOMC 229536 Phialocephala scopiformis, a fungal endophyte of spruce producing the potent anti-insectan compound rugulosin.</title>
        <authorList>
            <consortium name="DOE Joint Genome Institute"/>
            <person name="Walker A.K."/>
            <person name="Frasz S.L."/>
            <person name="Seifert K.A."/>
            <person name="Miller J.D."/>
            <person name="Mondo S.J."/>
            <person name="Labutti K."/>
            <person name="Lipzen A."/>
            <person name="Dockter R."/>
            <person name="Kennedy M."/>
            <person name="Grigoriev I.V."/>
            <person name="Spatafora J.W."/>
        </authorList>
    </citation>
    <scope>NUCLEOTIDE SEQUENCE [LARGE SCALE GENOMIC DNA]</scope>
    <source>
        <strain evidence="2 3">CBS 120377</strain>
    </source>
</reference>
<dbReference type="InterPro" id="IPR011333">
    <property type="entry name" value="SKP1/BTB/POZ_sf"/>
</dbReference>
<gene>
    <name evidence="2" type="ORF">LY89DRAFT_728898</name>
</gene>
<dbReference type="Proteomes" id="UP000070700">
    <property type="component" value="Unassembled WGS sequence"/>
</dbReference>
<accession>A0A194XR70</accession>
<dbReference type="GeneID" id="28829044"/>
<evidence type="ECO:0008006" key="4">
    <source>
        <dbReference type="Google" id="ProtNLM"/>
    </source>
</evidence>
<evidence type="ECO:0000313" key="3">
    <source>
        <dbReference type="Proteomes" id="UP000070700"/>
    </source>
</evidence>
<dbReference type="AlphaFoldDB" id="A0A194XR70"/>
<protein>
    <recommendedName>
        <fullName evidence="4">BTB domain-containing protein</fullName>
    </recommendedName>
</protein>
<dbReference type="EMBL" id="KQ947406">
    <property type="protein sequence ID" value="KUJ22785.1"/>
    <property type="molecule type" value="Genomic_DNA"/>
</dbReference>
<dbReference type="Gene3D" id="3.30.710.10">
    <property type="entry name" value="Potassium Channel Kv1.1, Chain A"/>
    <property type="match status" value="1"/>
</dbReference>
<dbReference type="OrthoDB" id="194443at2759"/>
<dbReference type="KEGG" id="psco:LY89DRAFT_728898"/>
<keyword evidence="3" id="KW-1185">Reference proteome</keyword>
<organism evidence="2 3">
    <name type="scientific">Mollisia scopiformis</name>
    <name type="common">Conifer needle endophyte fungus</name>
    <name type="synonym">Phialocephala scopiformis</name>
    <dbReference type="NCBI Taxonomy" id="149040"/>
    <lineage>
        <taxon>Eukaryota</taxon>
        <taxon>Fungi</taxon>
        <taxon>Dikarya</taxon>
        <taxon>Ascomycota</taxon>
        <taxon>Pezizomycotina</taxon>
        <taxon>Leotiomycetes</taxon>
        <taxon>Helotiales</taxon>
        <taxon>Mollisiaceae</taxon>
        <taxon>Mollisia</taxon>
    </lineage>
</organism>